<dbReference type="EMBL" id="JAIQCV010000001">
    <property type="protein sequence ID" value="KAH1128910.1"/>
    <property type="molecule type" value="Genomic_DNA"/>
</dbReference>
<reference evidence="1 2" key="1">
    <citation type="journal article" date="2021" name="Plant Biotechnol. J.">
        <title>Multi-omics assisted identification of the key and species-specific regulatory components of drought-tolerant mechanisms in Gossypium stocksii.</title>
        <authorList>
            <person name="Yu D."/>
            <person name="Ke L."/>
            <person name="Zhang D."/>
            <person name="Wu Y."/>
            <person name="Sun Y."/>
            <person name="Mei J."/>
            <person name="Sun J."/>
            <person name="Sun Y."/>
        </authorList>
    </citation>
    <scope>NUCLEOTIDE SEQUENCE [LARGE SCALE GENOMIC DNA]</scope>
    <source>
        <strain evidence="2">cv. E1</strain>
        <tissue evidence="1">Leaf</tissue>
    </source>
</reference>
<comment type="caution">
    <text evidence="1">The sequence shown here is derived from an EMBL/GenBank/DDBJ whole genome shotgun (WGS) entry which is preliminary data.</text>
</comment>
<sequence length="86" mass="9810">MIHGEVLIIGEVMGLDGINIQHNSIEATQRRSHNKTYKGLEMSWRFPPKGWLKFNVCGVVFEDKARGGGVLRDEDGARQKMLNWQN</sequence>
<keyword evidence="2" id="KW-1185">Reference proteome</keyword>
<evidence type="ECO:0000313" key="1">
    <source>
        <dbReference type="EMBL" id="KAH1128910.1"/>
    </source>
</evidence>
<dbReference type="AlphaFoldDB" id="A0A9D4AII1"/>
<gene>
    <name evidence="1" type="ORF">J1N35_000288</name>
</gene>
<proteinExistence type="predicted"/>
<dbReference type="OrthoDB" id="992377at2759"/>
<organism evidence="1 2">
    <name type="scientific">Gossypium stocksii</name>
    <dbReference type="NCBI Taxonomy" id="47602"/>
    <lineage>
        <taxon>Eukaryota</taxon>
        <taxon>Viridiplantae</taxon>
        <taxon>Streptophyta</taxon>
        <taxon>Embryophyta</taxon>
        <taxon>Tracheophyta</taxon>
        <taxon>Spermatophyta</taxon>
        <taxon>Magnoliopsida</taxon>
        <taxon>eudicotyledons</taxon>
        <taxon>Gunneridae</taxon>
        <taxon>Pentapetalae</taxon>
        <taxon>rosids</taxon>
        <taxon>malvids</taxon>
        <taxon>Malvales</taxon>
        <taxon>Malvaceae</taxon>
        <taxon>Malvoideae</taxon>
        <taxon>Gossypium</taxon>
    </lineage>
</organism>
<protein>
    <submittedName>
        <fullName evidence="1">Uncharacterized protein</fullName>
    </submittedName>
</protein>
<evidence type="ECO:0000313" key="2">
    <source>
        <dbReference type="Proteomes" id="UP000828251"/>
    </source>
</evidence>
<name>A0A9D4AII1_9ROSI</name>
<accession>A0A9D4AII1</accession>
<dbReference type="Proteomes" id="UP000828251">
    <property type="component" value="Unassembled WGS sequence"/>
</dbReference>